<feature type="chain" id="PRO_5002260167" evidence="1">
    <location>
        <begin position="22"/>
        <end position="186"/>
    </location>
</feature>
<dbReference type="EMBL" id="ARQD01000002">
    <property type="protein sequence ID" value="KIX85335.1"/>
    <property type="molecule type" value="Genomic_DNA"/>
</dbReference>
<evidence type="ECO:0000256" key="1">
    <source>
        <dbReference type="SAM" id="SignalP"/>
    </source>
</evidence>
<evidence type="ECO:0000313" key="2">
    <source>
        <dbReference type="EMBL" id="KIX85335.1"/>
    </source>
</evidence>
<sequence>MNYTSRVLSIGLLLSGFAAQAINTATVTYPSIKNNLKNNEGVVYFAVDAAKGTIYNEGALTTKNGTVIVSKSEGLKIAGSAVQGAVQGYSRVADKDTVDALKNAVSTGTQNAAITAAGLKVAQATRAAVDLAAYKTQNVQLLSTVTAYLKRLVTLNTAVTDTVATRGVAYAWNVVKGTFFKKASNA</sequence>
<comment type="caution">
    <text evidence="2">The sequence shown here is derived from an EMBL/GenBank/DDBJ whole genome shotgun (WGS) entry which is preliminary data.</text>
</comment>
<dbReference type="Proteomes" id="UP000032214">
    <property type="component" value="Unassembled WGS sequence"/>
</dbReference>
<dbReference type="AlphaFoldDB" id="A0A0D2I2D4"/>
<organism evidence="2 3">
    <name type="scientific">candidate division TM6 bacterium JCVI TM6SC1</name>
    <dbReference type="NCBI Taxonomy" id="1306947"/>
    <lineage>
        <taxon>Bacteria</taxon>
        <taxon>Candidatus Babelota</taxon>
        <taxon>Vermiphilus</taxon>
    </lineage>
</organism>
<protein>
    <submittedName>
        <fullName evidence="2">Uncharacterized protein</fullName>
    </submittedName>
</protein>
<keyword evidence="3" id="KW-1185">Reference proteome</keyword>
<proteinExistence type="predicted"/>
<feature type="signal peptide" evidence="1">
    <location>
        <begin position="1"/>
        <end position="21"/>
    </location>
</feature>
<evidence type="ECO:0000313" key="3">
    <source>
        <dbReference type="Proteomes" id="UP000032214"/>
    </source>
</evidence>
<gene>
    <name evidence="2" type="ORF">J120_03480</name>
</gene>
<accession>A0A0D2I2D4</accession>
<reference evidence="2 3" key="1">
    <citation type="journal article" date="2013" name="Proc. Natl. Acad. Sci. U.S.A.">
        <title>Candidate phylum TM6 genome recovered from a hospital sink biofilm provides genomic insights into this uncultivated phylum.</title>
        <authorList>
            <person name="McLean J.S."/>
            <person name="Lombardo M.J."/>
            <person name="Badger J.H."/>
            <person name="Edlund A."/>
            <person name="Novotny M."/>
            <person name="Yee-Greenbaum J."/>
            <person name="Vyahhi N."/>
            <person name="Hall A.P."/>
            <person name="Yang Y."/>
            <person name="Dupont C.L."/>
            <person name="Ziegler M.G."/>
            <person name="Chitsaz H."/>
            <person name="Allen A.E."/>
            <person name="Yooseph S."/>
            <person name="Tesler G."/>
            <person name="Pevzner P.A."/>
            <person name="Friedman R.M."/>
            <person name="Nealson K.H."/>
            <person name="Venter J.C."/>
            <person name="Lasken R.S."/>
        </authorList>
    </citation>
    <scope>NUCLEOTIDE SEQUENCE [LARGE SCALE GENOMIC DNA]</scope>
    <source>
        <strain evidence="2 3">TM6SC1</strain>
    </source>
</reference>
<keyword evidence="1" id="KW-0732">Signal</keyword>
<name>A0A0D2I2D4_9BACT</name>